<comment type="subunit">
    <text evidence="3">Interacts with ATG4.</text>
</comment>
<keyword evidence="10" id="KW-1185">Reference proteome</keyword>
<keyword evidence="8" id="KW-0072">Autophagy</keyword>
<accession>A0A9E7JF99</accession>
<dbReference type="GO" id="GO:0005776">
    <property type="term" value="C:autophagosome"/>
    <property type="evidence" value="ECO:0007669"/>
    <property type="project" value="UniProtKB-ARBA"/>
</dbReference>
<dbReference type="Pfam" id="PF02991">
    <property type="entry name" value="ATG8"/>
    <property type="match status" value="1"/>
</dbReference>
<evidence type="ECO:0000256" key="4">
    <source>
        <dbReference type="ARBA" id="ARBA00022786"/>
    </source>
</evidence>
<gene>
    <name evidence="9" type="ORF">MUK42_02198</name>
</gene>
<reference evidence="9" key="1">
    <citation type="submission" date="2022-05" db="EMBL/GenBank/DDBJ databases">
        <title>The Musa troglodytarum L. genome provides insights into the mechanism of non-climacteric behaviour and enrichment of carotenoids.</title>
        <authorList>
            <person name="Wang J."/>
        </authorList>
    </citation>
    <scope>NUCLEOTIDE SEQUENCE</scope>
    <source>
        <tissue evidence="9">Leaf</tissue>
    </source>
</reference>
<evidence type="ECO:0000256" key="1">
    <source>
        <dbReference type="ARBA" id="ARBA00004370"/>
    </source>
</evidence>
<dbReference type="OrthoDB" id="6738456at2759"/>
<evidence type="ECO:0000313" key="9">
    <source>
        <dbReference type="EMBL" id="URD78975.1"/>
    </source>
</evidence>
<evidence type="ECO:0000256" key="5">
    <source>
        <dbReference type="ARBA" id="ARBA00023136"/>
    </source>
</evidence>
<dbReference type="Proteomes" id="UP001055439">
    <property type="component" value="Chromosome 10"/>
</dbReference>
<keyword evidence="5" id="KW-0472">Membrane</keyword>
<dbReference type="GO" id="GO:0006914">
    <property type="term" value="P:autophagy"/>
    <property type="evidence" value="ECO:0007669"/>
    <property type="project" value="UniProtKB-KW"/>
</dbReference>
<keyword evidence="4" id="KW-0833">Ubl conjugation pathway</keyword>
<evidence type="ECO:0000256" key="3">
    <source>
        <dbReference type="ARBA" id="ARBA00011579"/>
    </source>
</evidence>
<evidence type="ECO:0000256" key="7">
    <source>
        <dbReference type="PIRSR" id="PIRSR604241-50"/>
    </source>
</evidence>
<protein>
    <recommendedName>
        <fullName evidence="8">Autophagy-related protein</fullName>
    </recommendedName>
</protein>
<evidence type="ECO:0000256" key="2">
    <source>
        <dbReference type="ARBA" id="ARBA00007293"/>
    </source>
</evidence>
<dbReference type="InterPro" id="IPR004241">
    <property type="entry name" value="Atg8-like"/>
</dbReference>
<evidence type="ECO:0000313" key="10">
    <source>
        <dbReference type="Proteomes" id="UP001055439"/>
    </source>
</evidence>
<comment type="subcellular location">
    <subcellularLocation>
        <location evidence="1">Membrane</location>
    </subcellularLocation>
</comment>
<feature type="lipid moiety-binding region" description="Phosphatidylserine amidated glycine; alternate" evidence="7">
    <location>
        <position position="104"/>
    </location>
</feature>
<proteinExistence type="inferred from homology"/>
<keyword evidence="6 7" id="KW-0449">Lipoprotein</keyword>
<sequence length="138" mass="15603">MSSRTGRRSRSGSRLHTQVIVEKADTNDVPDIDKKKYLVPGEMTFGQFVRNISQRINMVAEKATFMFVGNGLPPIGILMSQLYDDKKDEDGFLYIVYAGENTFGCQNMHCIAPPTACYQTVHVLHGYNDEDCSRFNNK</sequence>
<name>A0A9E7JF99_9LILI</name>
<evidence type="ECO:0000256" key="6">
    <source>
        <dbReference type="ARBA" id="ARBA00023288"/>
    </source>
</evidence>
<dbReference type="Gene3D" id="3.10.20.90">
    <property type="entry name" value="Phosphatidylinositol 3-kinase Catalytic Subunit, Chain A, domain 1"/>
    <property type="match status" value="1"/>
</dbReference>
<dbReference type="SUPFAM" id="SSF54236">
    <property type="entry name" value="Ubiquitin-like"/>
    <property type="match status" value="1"/>
</dbReference>
<organism evidence="9 10">
    <name type="scientific">Musa troglodytarum</name>
    <name type="common">fe'i banana</name>
    <dbReference type="NCBI Taxonomy" id="320322"/>
    <lineage>
        <taxon>Eukaryota</taxon>
        <taxon>Viridiplantae</taxon>
        <taxon>Streptophyta</taxon>
        <taxon>Embryophyta</taxon>
        <taxon>Tracheophyta</taxon>
        <taxon>Spermatophyta</taxon>
        <taxon>Magnoliopsida</taxon>
        <taxon>Liliopsida</taxon>
        <taxon>Zingiberales</taxon>
        <taxon>Musaceae</taxon>
        <taxon>Musa</taxon>
    </lineage>
</organism>
<dbReference type="EMBL" id="CP097503">
    <property type="protein sequence ID" value="URD78975.1"/>
    <property type="molecule type" value="Genomic_DNA"/>
</dbReference>
<comment type="similarity">
    <text evidence="2 8">Belongs to the ATG8 family.</text>
</comment>
<dbReference type="InterPro" id="IPR029071">
    <property type="entry name" value="Ubiquitin-like_domsf"/>
</dbReference>
<evidence type="ECO:0000256" key="8">
    <source>
        <dbReference type="RuleBase" id="RU004384"/>
    </source>
</evidence>
<dbReference type="PANTHER" id="PTHR10969">
    <property type="entry name" value="MICROTUBULE-ASSOCIATED PROTEINS 1A/1B LIGHT CHAIN 3-RELATED"/>
    <property type="match status" value="1"/>
</dbReference>
<dbReference type="AlphaFoldDB" id="A0A9E7JF99"/>
<dbReference type="GO" id="GO:0016020">
    <property type="term" value="C:membrane"/>
    <property type="evidence" value="ECO:0007669"/>
    <property type="project" value="UniProtKB-SubCell"/>
</dbReference>